<comment type="caution">
    <text evidence="2">The sequence shown here is derived from an EMBL/GenBank/DDBJ whole genome shotgun (WGS) entry which is preliminary data.</text>
</comment>
<dbReference type="AlphaFoldDB" id="A0A9P6DEW3"/>
<reference evidence="2" key="1">
    <citation type="submission" date="2020-11" db="EMBL/GenBank/DDBJ databases">
        <authorList>
            <consortium name="DOE Joint Genome Institute"/>
            <person name="Ahrendt S."/>
            <person name="Riley R."/>
            <person name="Andreopoulos W."/>
            <person name="Labutti K."/>
            <person name="Pangilinan J."/>
            <person name="Ruiz-Duenas F.J."/>
            <person name="Barrasa J.M."/>
            <person name="Sanchez-Garcia M."/>
            <person name="Camarero S."/>
            <person name="Miyauchi S."/>
            <person name="Serrano A."/>
            <person name="Linde D."/>
            <person name="Babiker R."/>
            <person name="Drula E."/>
            <person name="Ayuso-Fernandez I."/>
            <person name="Pacheco R."/>
            <person name="Padilla G."/>
            <person name="Ferreira P."/>
            <person name="Barriuso J."/>
            <person name="Kellner H."/>
            <person name="Castanera R."/>
            <person name="Alfaro M."/>
            <person name="Ramirez L."/>
            <person name="Pisabarro A.G."/>
            <person name="Kuo A."/>
            <person name="Tritt A."/>
            <person name="Lipzen A."/>
            <person name="He G."/>
            <person name="Yan M."/>
            <person name="Ng V."/>
            <person name="Cullen D."/>
            <person name="Martin F."/>
            <person name="Rosso M.-N."/>
            <person name="Henrissat B."/>
            <person name="Hibbett D."/>
            <person name="Martinez A.T."/>
            <person name="Grigoriev I.V."/>
        </authorList>
    </citation>
    <scope>NUCLEOTIDE SEQUENCE</scope>
    <source>
        <strain evidence="2">ATCC 90797</strain>
    </source>
</reference>
<protein>
    <submittedName>
        <fullName evidence="2">Uncharacterized protein</fullName>
    </submittedName>
</protein>
<feature type="region of interest" description="Disordered" evidence="1">
    <location>
        <begin position="50"/>
        <end position="80"/>
    </location>
</feature>
<dbReference type="Proteomes" id="UP000807025">
    <property type="component" value="Unassembled WGS sequence"/>
</dbReference>
<organism evidence="2 3">
    <name type="scientific">Pleurotus eryngii</name>
    <name type="common">Boletus of the steppes</name>
    <dbReference type="NCBI Taxonomy" id="5323"/>
    <lineage>
        <taxon>Eukaryota</taxon>
        <taxon>Fungi</taxon>
        <taxon>Dikarya</taxon>
        <taxon>Basidiomycota</taxon>
        <taxon>Agaricomycotina</taxon>
        <taxon>Agaricomycetes</taxon>
        <taxon>Agaricomycetidae</taxon>
        <taxon>Agaricales</taxon>
        <taxon>Pleurotineae</taxon>
        <taxon>Pleurotaceae</taxon>
        <taxon>Pleurotus</taxon>
    </lineage>
</organism>
<dbReference type="EMBL" id="MU154593">
    <property type="protein sequence ID" value="KAF9492940.1"/>
    <property type="molecule type" value="Genomic_DNA"/>
</dbReference>
<feature type="region of interest" description="Disordered" evidence="1">
    <location>
        <begin position="1"/>
        <end position="34"/>
    </location>
</feature>
<proteinExistence type="predicted"/>
<evidence type="ECO:0000313" key="3">
    <source>
        <dbReference type="Proteomes" id="UP000807025"/>
    </source>
</evidence>
<evidence type="ECO:0000313" key="2">
    <source>
        <dbReference type="EMBL" id="KAF9492940.1"/>
    </source>
</evidence>
<sequence length="203" mass="22299">MPHYTLLATSNDEASLGGQLTKDLSSDNEIADDHPHIPHHALLATSNNEASLGGQLAEDPRSNDAMANDESTEENTPGVDLFHHTQHTLPAVREAKDDDDDDAMSLGGYTDDEADNSHPFSMLEMQANISDIPSSSEVGHMGSPIEELDDAYSEYSDDSNGDDNIPNDVWAYLQTFHTPGFQLHYQHVHFEHIPDAEFADDVL</sequence>
<keyword evidence="3" id="KW-1185">Reference proteome</keyword>
<gene>
    <name evidence="2" type="ORF">BDN71DRAFT_1509040</name>
</gene>
<evidence type="ECO:0000256" key="1">
    <source>
        <dbReference type="SAM" id="MobiDB-lite"/>
    </source>
</evidence>
<name>A0A9P6DEW3_PLEER</name>
<accession>A0A9P6DEW3</accession>